<accession>A0A166Q695</accession>
<feature type="transmembrane region" description="Helical" evidence="1">
    <location>
        <begin position="36"/>
        <end position="53"/>
    </location>
</feature>
<feature type="transmembrane region" description="Helical" evidence="1">
    <location>
        <begin position="65"/>
        <end position="91"/>
    </location>
</feature>
<dbReference type="AlphaFoldDB" id="A0A166Q695"/>
<organism evidence="3 4">
    <name type="scientific">Colletotrichum tofieldiae</name>
    <dbReference type="NCBI Taxonomy" id="708197"/>
    <lineage>
        <taxon>Eukaryota</taxon>
        <taxon>Fungi</taxon>
        <taxon>Dikarya</taxon>
        <taxon>Ascomycota</taxon>
        <taxon>Pezizomycotina</taxon>
        <taxon>Sordariomycetes</taxon>
        <taxon>Hypocreomycetidae</taxon>
        <taxon>Glomerellales</taxon>
        <taxon>Glomerellaceae</taxon>
        <taxon>Colletotrichum</taxon>
        <taxon>Colletotrichum spaethianum species complex</taxon>
    </lineage>
</organism>
<feature type="transmembrane region" description="Helical" evidence="1">
    <location>
        <begin position="111"/>
        <end position="132"/>
    </location>
</feature>
<evidence type="ECO:0000313" key="4">
    <source>
        <dbReference type="Proteomes" id="UP000076552"/>
    </source>
</evidence>
<dbReference type="Pfam" id="PF24802">
    <property type="entry name" value="DUF7703"/>
    <property type="match status" value="2"/>
</dbReference>
<dbReference type="InterPro" id="IPR056120">
    <property type="entry name" value="DUF7703"/>
</dbReference>
<evidence type="ECO:0000256" key="1">
    <source>
        <dbReference type="SAM" id="Phobius"/>
    </source>
</evidence>
<keyword evidence="4" id="KW-1185">Reference proteome</keyword>
<feature type="domain" description="DUF7703" evidence="2">
    <location>
        <begin position="83"/>
        <end position="154"/>
    </location>
</feature>
<evidence type="ECO:0000259" key="2">
    <source>
        <dbReference type="Pfam" id="PF24802"/>
    </source>
</evidence>
<keyword evidence="1" id="KW-0812">Transmembrane</keyword>
<name>A0A166Q695_9PEZI</name>
<dbReference type="EMBL" id="LFIV01000145">
    <property type="protein sequence ID" value="KZL67556.1"/>
    <property type="molecule type" value="Genomic_DNA"/>
</dbReference>
<feature type="domain" description="DUF7703" evidence="2">
    <location>
        <begin position="1"/>
        <end position="82"/>
    </location>
</feature>
<comment type="caution">
    <text evidence="3">The sequence shown here is derived from an EMBL/GenBank/DDBJ whole genome shotgun (WGS) entry which is preliminary data.</text>
</comment>
<protein>
    <submittedName>
        <fullName evidence="3">Integral membrane protein</fullName>
    </submittedName>
</protein>
<sequence length="187" mass="21266">MVVANAGTNINVIAFVLHYFSHHSVAVLASKPIMPLAWYCMVTGQALVPWSRLHLVFHDQRKIRMVLFMIVFNAVTMHIPKTETVIATFLYKGYKVLEPLSTIRPRAVTNMVRHLVALLAVVFLLDTSLIVLEYSDHFETQTMCRPFVYSVKLAQSRVRCPEQAAGFHPHEHLQLPRTRDHSFGDAG</sequence>
<proteinExistence type="predicted"/>
<keyword evidence="1" id="KW-0472">Membrane</keyword>
<dbReference type="Proteomes" id="UP000076552">
    <property type="component" value="Unassembled WGS sequence"/>
</dbReference>
<evidence type="ECO:0000313" key="3">
    <source>
        <dbReference type="EMBL" id="KZL67556.1"/>
    </source>
</evidence>
<dbReference type="STRING" id="708197.A0A166Q695"/>
<dbReference type="PANTHER" id="PTHR37013:SF3">
    <property type="entry name" value="INTEGRAL MEMBRANE PROTEIN (AFU_ORTHOLOGUE AFUA_1G05950)"/>
    <property type="match status" value="1"/>
</dbReference>
<keyword evidence="1" id="KW-1133">Transmembrane helix</keyword>
<reference evidence="3 4" key="1">
    <citation type="submission" date="2015-06" db="EMBL/GenBank/DDBJ databases">
        <title>Survival trade-offs in plant roots during colonization by closely related pathogenic and mutualistic fungi.</title>
        <authorList>
            <person name="Hacquard S."/>
            <person name="Kracher B."/>
            <person name="Hiruma K."/>
            <person name="Weinman A."/>
            <person name="Muench P."/>
            <person name="Garrido Oter R."/>
            <person name="Ver Loren van Themaat E."/>
            <person name="Dallerey J.-F."/>
            <person name="Damm U."/>
            <person name="Henrissat B."/>
            <person name="Lespinet O."/>
            <person name="Thon M."/>
            <person name="Kemen E."/>
            <person name="McHardy A.C."/>
            <person name="Schulze-Lefert P."/>
            <person name="O'Connell R.J."/>
        </authorList>
    </citation>
    <scope>NUCLEOTIDE SEQUENCE [LARGE SCALE GENOMIC DNA]</scope>
    <source>
        <strain evidence="3 4">0861</strain>
    </source>
</reference>
<gene>
    <name evidence="3" type="ORF">CT0861_00357</name>
</gene>
<dbReference type="PANTHER" id="PTHR37013">
    <property type="entry name" value="INTEGRAL MEMBRANE PROTEIN (AFU_ORTHOLOGUE AFUA_1G05950)-RELATED"/>
    <property type="match status" value="1"/>
</dbReference>